<dbReference type="EMBL" id="SKBM01000009">
    <property type="protein sequence ID" value="TCZ63046.1"/>
    <property type="molecule type" value="Genomic_DNA"/>
</dbReference>
<evidence type="ECO:0000256" key="4">
    <source>
        <dbReference type="ARBA" id="ARBA00023288"/>
    </source>
</evidence>
<evidence type="ECO:0000256" key="2">
    <source>
        <dbReference type="ARBA" id="ARBA00008681"/>
    </source>
</evidence>
<evidence type="ECO:0000259" key="6">
    <source>
        <dbReference type="Pfam" id="PF05433"/>
    </source>
</evidence>
<keyword evidence="8" id="KW-1185">Reference proteome</keyword>
<dbReference type="InterPro" id="IPR008816">
    <property type="entry name" value="Gly_zipper_2TM_dom"/>
</dbReference>
<evidence type="ECO:0000256" key="5">
    <source>
        <dbReference type="SAM" id="MobiDB-lite"/>
    </source>
</evidence>
<accession>A0A4R4DSV1</accession>
<feature type="domain" description="Glycine zipper 2TM" evidence="6">
    <location>
        <begin position="63"/>
        <end position="103"/>
    </location>
</feature>
<reference evidence="7 8" key="1">
    <citation type="submission" date="2019-03" db="EMBL/GenBank/DDBJ databases">
        <title>Paracraurococcus aquatilis NE82 genome sequence.</title>
        <authorList>
            <person name="Zhao Y."/>
            <person name="Du Z."/>
        </authorList>
    </citation>
    <scope>NUCLEOTIDE SEQUENCE [LARGE SCALE GENOMIC DNA]</scope>
    <source>
        <strain evidence="7 8">NE82</strain>
    </source>
</reference>
<feature type="compositionally biased region" description="Pro residues" evidence="5">
    <location>
        <begin position="202"/>
        <end position="213"/>
    </location>
</feature>
<feature type="region of interest" description="Disordered" evidence="5">
    <location>
        <begin position="169"/>
        <end position="213"/>
    </location>
</feature>
<protein>
    <recommendedName>
        <fullName evidence="3">17 kDa surface antigen</fullName>
    </recommendedName>
</protein>
<dbReference type="AlphaFoldDB" id="A0A4R4DSV1"/>
<evidence type="ECO:0000313" key="7">
    <source>
        <dbReference type="EMBL" id="TCZ63046.1"/>
    </source>
</evidence>
<gene>
    <name evidence="7" type="ORF">EXY23_11800</name>
</gene>
<dbReference type="OrthoDB" id="8482104at2"/>
<comment type="caution">
    <text evidence="7">The sequence shown here is derived from an EMBL/GenBank/DDBJ whole genome shotgun (WGS) entry which is preliminary data.</text>
</comment>
<comment type="similarity">
    <text evidence="2">Belongs to the rickettsiale 17 kDa surface antigen family.</text>
</comment>
<comment type="subcellular location">
    <subcellularLocation>
        <location evidence="1">Cell outer membrane</location>
        <topology evidence="1">Lipid-anchor</topology>
    </subcellularLocation>
</comment>
<keyword evidence="4" id="KW-0449">Lipoprotein</keyword>
<evidence type="ECO:0000313" key="8">
    <source>
        <dbReference type="Proteomes" id="UP000295023"/>
    </source>
</evidence>
<organism evidence="7 8">
    <name type="scientific">Roseicella aquatilis</name>
    <dbReference type="NCBI Taxonomy" id="2527868"/>
    <lineage>
        <taxon>Bacteria</taxon>
        <taxon>Pseudomonadati</taxon>
        <taxon>Pseudomonadota</taxon>
        <taxon>Alphaproteobacteria</taxon>
        <taxon>Acetobacterales</taxon>
        <taxon>Roseomonadaceae</taxon>
        <taxon>Roseicella</taxon>
    </lineage>
</organism>
<dbReference type="Pfam" id="PF05433">
    <property type="entry name" value="Rick_17kDa_Anti"/>
    <property type="match status" value="1"/>
</dbReference>
<proteinExistence type="inferred from homology"/>
<name>A0A4R4DSV1_9PROT</name>
<dbReference type="PROSITE" id="PS51257">
    <property type="entry name" value="PROKAR_LIPOPROTEIN"/>
    <property type="match status" value="1"/>
</dbReference>
<evidence type="ECO:0000256" key="1">
    <source>
        <dbReference type="ARBA" id="ARBA00004459"/>
    </source>
</evidence>
<evidence type="ECO:0000256" key="3">
    <source>
        <dbReference type="ARBA" id="ARBA00015281"/>
    </source>
</evidence>
<dbReference type="Proteomes" id="UP000295023">
    <property type="component" value="Unassembled WGS sequence"/>
</dbReference>
<sequence length="243" mass="24157">MPQKDPALSRLPACLLAFALIGCGERYSPDTYATRAVQQANRVEPGVVIGVRRVQISAEGSTGAAAGAAAGGVLGAQTPGGGIGQALGGVGGALVGGLIGRAAESAAVDTPAHEYVVRTEKEELLSVTQKDSVPLAVGQRVLVITGNQARIVPDYTVAAARPVSAAMLARQERDEAPPRPAPEPATDPAAAAAAGVIQQSVPAPPGPPVLVPPPPALRPGAALPSVIGPVAAALAAEAAERRD</sequence>